<dbReference type="PANTHER" id="PTHR43129">
    <property type="entry name" value="FOSMIDOMYCIN RESISTANCE PROTEIN"/>
    <property type="match status" value="1"/>
</dbReference>
<dbReference type="InterPro" id="IPR036259">
    <property type="entry name" value="MFS_trans_sf"/>
</dbReference>
<evidence type="ECO:0000256" key="1">
    <source>
        <dbReference type="ARBA" id="ARBA00004141"/>
    </source>
</evidence>
<accession>A0A147K0W7</accession>
<proteinExistence type="predicted"/>
<sequence>MQNRWLPLATMTFAHFFTDFFQFILPLFLPLLIPEFGLSYFESGLLLGVYLGSAVVLNGLLGHLADRYRKRKPVMCLGLALYGLSVSALQFVRDYPTLLLVSVIMGIGFSSYHPQATKIITSLYPNHKGRFMGIHGAGGAIGFFASPLLLTPLAYSIGWRPTVSLLFLPACVAALLLWIVVKEPAPEPVGGGGKISWRPIILLGIVYGLTLFVFRGFTNFMPVYFYSVQGNTAIEMGLLTSLVWGMGIIAEPLGGTISDYIGRRNTFFISLLLLSFSLLGFLNSSGPLALAFLILFAFFGQSTRCVGLIYSSELAPAESAGMCVGIVFGVSQGLSLISTITVGYVADIAGFYWAFTGLVAVAAVAAVMSLGMKDFKTRQTP</sequence>
<dbReference type="InterPro" id="IPR011701">
    <property type="entry name" value="MFS"/>
</dbReference>
<dbReference type="GO" id="GO:0005886">
    <property type="term" value="C:plasma membrane"/>
    <property type="evidence" value="ECO:0007669"/>
    <property type="project" value="TreeGrafter"/>
</dbReference>
<feature type="transmembrane region" description="Helical" evidence="5">
    <location>
        <begin position="322"/>
        <end position="345"/>
    </location>
</feature>
<feature type="transmembrane region" description="Helical" evidence="5">
    <location>
        <begin position="351"/>
        <end position="372"/>
    </location>
</feature>
<dbReference type="Pfam" id="PF07690">
    <property type="entry name" value="MFS_1"/>
    <property type="match status" value="1"/>
</dbReference>
<name>A0A147K0W7_HADYE</name>
<dbReference type="InterPro" id="IPR020846">
    <property type="entry name" value="MFS_dom"/>
</dbReference>
<dbReference type="EMBL" id="LQMQ01000005">
    <property type="protein sequence ID" value="KUO42513.1"/>
    <property type="molecule type" value="Genomic_DNA"/>
</dbReference>
<feature type="transmembrane region" description="Helical" evidence="5">
    <location>
        <begin position="201"/>
        <end position="226"/>
    </location>
</feature>
<evidence type="ECO:0000313" key="7">
    <source>
        <dbReference type="EMBL" id="KUO42513.1"/>
    </source>
</evidence>
<dbReference type="AlphaFoldDB" id="A0A147K0W7"/>
<feature type="transmembrane region" description="Helical" evidence="5">
    <location>
        <begin position="45"/>
        <end position="62"/>
    </location>
</feature>
<dbReference type="GO" id="GO:0022857">
    <property type="term" value="F:transmembrane transporter activity"/>
    <property type="evidence" value="ECO:0007669"/>
    <property type="project" value="InterPro"/>
</dbReference>
<keyword evidence="2 5" id="KW-0812">Transmembrane</keyword>
<dbReference type="Proteomes" id="UP000074294">
    <property type="component" value="Unassembled WGS sequence"/>
</dbReference>
<dbReference type="STRING" id="1776334.APZ16_04270"/>
<feature type="transmembrane region" description="Helical" evidence="5">
    <location>
        <begin position="12"/>
        <end position="33"/>
    </location>
</feature>
<dbReference type="PROSITE" id="PS00216">
    <property type="entry name" value="SUGAR_TRANSPORT_1"/>
    <property type="match status" value="1"/>
</dbReference>
<feature type="transmembrane region" description="Helical" evidence="5">
    <location>
        <begin position="232"/>
        <end position="253"/>
    </location>
</feature>
<evidence type="ECO:0000256" key="5">
    <source>
        <dbReference type="SAM" id="Phobius"/>
    </source>
</evidence>
<evidence type="ECO:0000256" key="2">
    <source>
        <dbReference type="ARBA" id="ARBA00022692"/>
    </source>
</evidence>
<dbReference type="PANTHER" id="PTHR43129:SF1">
    <property type="entry name" value="FOSMIDOMYCIN RESISTANCE PROTEIN"/>
    <property type="match status" value="1"/>
</dbReference>
<reference evidence="7 8" key="1">
    <citation type="journal article" date="2016" name="Nat. Microbiol.">
        <title>Genomic inference of the metabolism of cosmopolitan subsurface Archaea, Hadesarchaea.</title>
        <authorList>
            <person name="Baker B.J."/>
            <person name="Saw J.H."/>
            <person name="Lind A.E."/>
            <person name="Lazar C.S."/>
            <person name="Hinrichs K.-U."/>
            <person name="Teske A.P."/>
            <person name="Ettema T.J."/>
        </authorList>
    </citation>
    <scope>NUCLEOTIDE SEQUENCE [LARGE SCALE GENOMIC DNA]</scope>
</reference>
<feature type="transmembrane region" description="Helical" evidence="5">
    <location>
        <begin position="98"/>
        <end position="114"/>
    </location>
</feature>
<feature type="transmembrane region" description="Helical" evidence="5">
    <location>
        <begin position="134"/>
        <end position="157"/>
    </location>
</feature>
<feature type="domain" description="Major facilitator superfamily (MFS) profile" evidence="6">
    <location>
        <begin position="7"/>
        <end position="377"/>
    </location>
</feature>
<dbReference type="Gene3D" id="1.20.1250.20">
    <property type="entry name" value="MFS general substrate transporter like domains"/>
    <property type="match status" value="2"/>
</dbReference>
<comment type="caution">
    <text evidence="7">The sequence shown here is derived from an EMBL/GenBank/DDBJ whole genome shotgun (WGS) entry which is preliminary data.</text>
</comment>
<comment type="subcellular location">
    <subcellularLocation>
        <location evidence="1">Membrane</location>
        <topology evidence="1">Multi-pass membrane protein</topology>
    </subcellularLocation>
</comment>
<evidence type="ECO:0000256" key="4">
    <source>
        <dbReference type="ARBA" id="ARBA00023136"/>
    </source>
</evidence>
<dbReference type="SUPFAM" id="SSF103473">
    <property type="entry name" value="MFS general substrate transporter"/>
    <property type="match status" value="1"/>
</dbReference>
<dbReference type="PROSITE" id="PS50850">
    <property type="entry name" value="MFS"/>
    <property type="match status" value="1"/>
</dbReference>
<feature type="transmembrane region" description="Helical" evidence="5">
    <location>
        <begin position="74"/>
        <end position="92"/>
    </location>
</feature>
<feature type="transmembrane region" description="Helical" evidence="5">
    <location>
        <begin position="265"/>
        <end position="282"/>
    </location>
</feature>
<gene>
    <name evidence="7" type="ORF">APZ16_04270</name>
</gene>
<keyword evidence="4 5" id="KW-0472">Membrane</keyword>
<dbReference type="InterPro" id="IPR005829">
    <property type="entry name" value="Sugar_transporter_CS"/>
</dbReference>
<feature type="transmembrane region" description="Helical" evidence="5">
    <location>
        <begin position="163"/>
        <end position="181"/>
    </location>
</feature>
<keyword evidence="3 5" id="KW-1133">Transmembrane helix</keyword>
<evidence type="ECO:0000313" key="8">
    <source>
        <dbReference type="Proteomes" id="UP000074294"/>
    </source>
</evidence>
<evidence type="ECO:0000256" key="3">
    <source>
        <dbReference type="ARBA" id="ARBA00022989"/>
    </source>
</evidence>
<protein>
    <recommendedName>
        <fullName evidence="6">Major facilitator superfamily (MFS) profile domain-containing protein</fullName>
    </recommendedName>
</protein>
<organism evidence="7 8">
    <name type="scientific">Hadarchaeum yellowstonense</name>
    <dbReference type="NCBI Taxonomy" id="1776334"/>
    <lineage>
        <taxon>Archaea</taxon>
        <taxon>Methanobacteriati</taxon>
        <taxon>Candidatus Hadarchaeota</taxon>
        <taxon>Candidatus Hadarchaeia</taxon>
        <taxon>Candidatus Hadarchaeales</taxon>
        <taxon>Candidatus Hadarchaeaceae</taxon>
        <taxon>Candidatus Hadarchaeum</taxon>
    </lineage>
</organism>
<evidence type="ECO:0000259" key="6">
    <source>
        <dbReference type="PROSITE" id="PS50850"/>
    </source>
</evidence>
<feature type="transmembrane region" description="Helical" evidence="5">
    <location>
        <begin position="288"/>
        <end position="310"/>
    </location>
</feature>